<reference evidence="2 3" key="1">
    <citation type="submission" date="2024-06" db="EMBL/GenBank/DDBJ databases">
        <title>The Natural Products Discovery Center: Release of the First 8490 Sequenced Strains for Exploring Actinobacteria Biosynthetic Diversity.</title>
        <authorList>
            <person name="Kalkreuter E."/>
            <person name="Kautsar S.A."/>
            <person name="Yang D."/>
            <person name="Bader C.D."/>
            <person name="Teijaro C.N."/>
            <person name="Fluegel L."/>
            <person name="Davis C.M."/>
            <person name="Simpson J.R."/>
            <person name="Lauterbach L."/>
            <person name="Steele A.D."/>
            <person name="Gui C."/>
            <person name="Meng S."/>
            <person name="Li G."/>
            <person name="Viehrig K."/>
            <person name="Ye F."/>
            <person name="Su P."/>
            <person name="Kiefer A.F."/>
            <person name="Nichols A."/>
            <person name="Cepeda A.J."/>
            <person name="Yan W."/>
            <person name="Fan B."/>
            <person name="Jiang Y."/>
            <person name="Adhikari A."/>
            <person name="Zheng C.-J."/>
            <person name="Schuster L."/>
            <person name="Cowan T.M."/>
            <person name="Smanski M.J."/>
            <person name="Chevrette M.G."/>
            <person name="De Carvalho L.P.S."/>
            <person name="Shen B."/>
        </authorList>
    </citation>
    <scope>NUCLEOTIDE SEQUENCE [LARGE SCALE GENOMIC DNA]</scope>
    <source>
        <strain evidence="2 3">NPDC050671</strain>
    </source>
</reference>
<dbReference type="RefSeq" id="WP_357981159.1">
    <property type="nucleotide sequence ID" value="NZ_JBFAIH010000012.1"/>
</dbReference>
<organism evidence="2 3">
    <name type="scientific">Nocardia fusca</name>
    <dbReference type="NCBI Taxonomy" id="941183"/>
    <lineage>
        <taxon>Bacteria</taxon>
        <taxon>Bacillati</taxon>
        <taxon>Actinomycetota</taxon>
        <taxon>Actinomycetes</taxon>
        <taxon>Mycobacteriales</taxon>
        <taxon>Nocardiaceae</taxon>
        <taxon>Nocardia</taxon>
    </lineage>
</organism>
<evidence type="ECO:0000313" key="3">
    <source>
        <dbReference type="Proteomes" id="UP001551658"/>
    </source>
</evidence>
<gene>
    <name evidence="2" type="ORF">AB0H72_20885</name>
</gene>
<evidence type="ECO:0000313" key="2">
    <source>
        <dbReference type="EMBL" id="MEV0365156.1"/>
    </source>
</evidence>
<accession>A0ABV3FBR6</accession>
<dbReference type="Proteomes" id="UP001551658">
    <property type="component" value="Unassembled WGS sequence"/>
</dbReference>
<keyword evidence="3" id="KW-1185">Reference proteome</keyword>
<comment type="caution">
    <text evidence="2">The sequence shown here is derived from an EMBL/GenBank/DDBJ whole genome shotgun (WGS) entry which is preliminary data.</text>
</comment>
<feature type="region of interest" description="Disordered" evidence="1">
    <location>
        <begin position="1"/>
        <end position="25"/>
    </location>
</feature>
<name>A0ABV3FBR6_9NOCA</name>
<protein>
    <submittedName>
        <fullName evidence="2">Uncharacterized protein</fullName>
    </submittedName>
</protein>
<evidence type="ECO:0000256" key="1">
    <source>
        <dbReference type="SAM" id="MobiDB-lite"/>
    </source>
</evidence>
<sequence>MYDDHPGLFSHVPAEPEPYSLPADDHRPVFLTAAPETDGPAGPDAGTR</sequence>
<dbReference type="EMBL" id="JBFAIH010000012">
    <property type="protein sequence ID" value="MEV0365156.1"/>
    <property type="molecule type" value="Genomic_DNA"/>
</dbReference>
<proteinExistence type="predicted"/>